<name>A0A9W4T8M9_9GLOM</name>
<keyword evidence="2" id="KW-1185">Reference proteome</keyword>
<accession>A0A9W4T8M9</accession>
<proteinExistence type="predicted"/>
<gene>
    <name evidence="1" type="ORF">FWILDA_LOCUS18430</name>
</gene>
<dbReference type="Proteomes" id="UP001153678">
    <property type="component" value="Unassembled WGS sequence"/>
</dbReference>
<evidence type="ECO:0000313" key="2">
    <source>
        <dbReference type="Proteomes" id="UP001153678"/>
    </source>
</evidence>
<dbReference type="OrthoDB" id="2444743at2759"/>
<feature type="non-terminal residue" evidence="1">
    <location>
        <position position="1"/>
    </location>
</feature>
<protein>
    <submittedName>
        <fullName evidence="1">3834_t:CDS:1</fullName>
    </submittedName>
</protein>
<dbReference type="SUPFAM" id="SSF57667">
    <property type="entry name" value="beta-beta-alpha zinc fingers"/>
    <property type="match status" value="1"/>
</dbReference>
<comment type="caution">
    <text evidence="1">The sequence shown here is derived from an EMBL/GenBank/DDBJ whole genome shotgun (WGS) entry which is preliminary data.</text>
</comment>
<feature type="non-terminal residue" evidence="1">
    <location>
        <position position="141"/>
    </location>
</feature>
<dbReference type="InterPro" id="IPR036236">
    <property type="entry name" value="Znf_C2H2_sf"/>
</dbReference>
<sequence>SSYVWEYFQIENRHDVCKIIIFLKGEEVECKRNYKYDGGTGNIKQHLQIKHGISSPDDLQLNYNEKIQTHINKMIRKVTPHCALKQAELKQVTAECEIQYTTLSVINSSFEALKFEFADGGTLTPEELNKIINENGININE</sequence>
<dbReference type="AlphaFoldDB" id="A0A9W4T8M9"/>
<evidence type="ECO:0000313" key="1">
    <source>
        <dbReference type="EMBL" id="CAI2198152.1"/>
    </source>
</evidence>
<dbReference type="EMBL" id="CAMKVN010017949">
    <property type="protein sequence ID" value="CAI2198152.1"/>
    <property type="molecule type" value="Genomic_DNA"/>
</dbReference>
<organism evidence="1 2">
    <name type="scientific">Funneliformis geosporum</name>
    <dbReference type="NCBI Taxonomy" id="1117311"/>
    <lineage>
        <taxon>Eukaryota</taxon>
        <taxon>Fungi</taxon>
        <taxon>Fungi incertae sedis</taxon>
        <taxon>Mucoromycota</taxon>
        <taxon>Glomeromycotina</taxon>
        <taxon>Glomeromycetes</taxon>
        <taxon>Glomerales</taxon>
        <taxon>Glomeraceae</taxon>
        <taxon>Funneliformis</taxon>
    </lineage>
</organism>
<reference evidence="1" key="1">
    <citation type="submission" date="2022-08" db="EMBL/GenBank/DDBJ databases">
        <authorList>
            <person name="Kallberg Y."/>
            <person name="Tangrot J."/>
            <person name="Rosling A."/>
        </authorList>
    </citation>
    <scope>NUCLEOTIDE SEQUENCE</scope>
    <source>
        <strain evidence="1">Wild A</strain>
    </source>
</reference>